<dbReference type="AlphaFoldDB" id="A0A2S6HJ90"/>
<evidence type="ECO:0000313" key="1">
    <source>
        <dbReference type="EMBL" id="PPK77554.1"/>
    </source>
</evidence>
<protein>
    <submittedName>
        <fullName evidence="1">Uncharacterized protein</fullName>
    </submittedName>
</protein>
<name>A0A2S6HJ90_9FIRM</name>
<proteinExistence type="predicted"/>
<dbReference type="EMBL" id="PTJA01000016">
    <property type="protein sequence ID" value="PPK77554.1"/>
    <property type="molecule type" value="Genomic_DNA"/>
</dbReference>
<dbReference type="OrthoDB" id="3196934at2"/>
<reference evidence="1 2" key="1">
    <citation type="submission" date="2018-02" db="EMBL/GenBank/DDBJ databases">
        <title>Genomic Encyclopedia of Archaeal and Bacterial Type Strains, Phase II (KMG-II): from individual species to whole genera.</title>
        <authorList>
            <person name="Goeker M."/>
        </authorList>
    </citation>
    <scope>NUCLEOTIDE SEQUENCE [LARGE SCALE GENOMIC DNA]</scope>
    <source>
        <strain evidence="1 2">DSM 3808</strain>
    </source>
</reference>
<evidence type="ECO:0000313" key="2">
    <source>
        <dbReference type="Proteomes" id="UP000237749"/>
    </source>
</evidence>
<dbReference type="RefSeq" id="WP_104439318.1">
    <property type="nucleotide sequence ID" value="NZ_PTJA01000016.1"/>
</dbReference>
<organism evidence="1 2">
    <name type="scientific">Lacrimispora xylanisolvens</name>
    <dbReference type="NCBI Taxonomy" id="384636"/>
    <lineage>
        <taxon>Bacteria</taxon>
        <taxon>Bacillati</taxon>
        <taxon>Bacillota</taxon>
        <taxon>Clostridia</taxon>
        <taxon>Lachnospirales</taxon>
        <taxon>Lachnospiraceae</taxon>
        <taxon>Lacrimispora</taxon>
    </lineage>
</organism>
<keyword evidence="2" id="KW-1185">Reference proteome</keyword>
<accession>A0A2S6HJ90</accession>
<dbReference type="Proteomes" id="UP000237749">
    <property type="component" value="Unassembled WGS sequence"/>
</dbReference>
<sequence length="252" mass="28782">MVTIIEDTRNKPSKHELKGQYFKSCGINVMRSKLPCGDYALLTNMSSVVDTKFSIHELIGDIQVKQMPKREIEAAIRVISEKENIPAGCVCEVFHSICDDDTDRFAEKDINEVCYKYGVPESVMNQFQALYVKRHGFFHRGLKRAQNSGIRLYILVENEDKVTSIDDLSLWQNPRLGILVNGKEMIGFWGNGKPRYKKVQKYPYAATGEWLAKACLTMEEKYGCRFLFCRPEESGAKILELLGVNDYAEKTS</sequence>
<gene>
    <name evidence="1" type="ORF">BXY41_11693</name>
</gene>
<comment type="caution">
    <text evidence="1">The sequence shown here is derived from an EMBL/GenBank/DDBJ whole genome shotgun (WGS) entry which is preliminary data.</text>
</comment>